<reference evidence="1 2" key="1">
    <citation type="submission" date="2015-06" db="EMBL/GenBank/DDBJ databases">
        <title>Expansion of signal transduction pathways in fungi by whole-genome duplication.</title>
        <authorList>
            <consortium name="DOE Joint Genome Institute"/>
            <person name="Corrochano L.M."/>
            <person name="Kuo A."/>
            <person name="Marcet-Houben M."/>
            <person name="Polaino S."/>
            <person name="Salamov A."/>
            <person name="Villalobos J.M."/>
            <person name="Alvarez M.I."/>
            <person name="Avalos J."/>
            <person name="Benito E.P."/>
            <person name="Benoit I."/>
            <person name="Burger G."/>
            <person name="Camino L.P."/>
            <person name="Canovas D."/>
            <person name="Cerda-Olmedo E."/>
            <person name="Cheng J.-F."/>
            <person name="Dominguez A."/>
            <person name="Elias M."/>
            <person name="Eslava A.P."/>
            <person name="Glaser F."/>
            <person name="Grimwood J."/>
            <person name="Gutierrez G."/>
            <person name="Heitman J."/>
            <person name="Henrissat B."/>
            <person name="Iturriaga E.A."/>
            <person name="Lang B.F."/>
            <person name="Lavin J.L."/>
            <person name="Lee S."/>
            <person name="Li W."/>
            <person name="Lindquist E."/>
            <person name="Lopez-Garcia S."/>
            <person name="Luque E.M."/>
            <person name="Marcos A.T."/>
            <person name="Martin J."/>
            <person name="Mccluskey K."/>
            <person name="Medina H.R."/>
            <person name="Miralles-Duran A."/>
            <person name="Miyazaki A."/>
            <person name="Munoz-Torres E."/>
            <person name="Oguiza J.A."/>
            <person name="Ohm R."/>
            <person name="Olmedo M."/>
            <person name="Orejas M."/>
            <person name="Ortiz-Castellanos L."/>
            <person name="Pisabarro A.G."/>
            <person name="Rodriguez-Romero J."/>
            <person name="Ruiz-Herrera J."/>
            <person name="Ruiz-Vazquez R."/>
            <person name="Sanz C."/>
            <person name="Schackwitz W."/>
            <person name="Schmutz J."/>
            <person name="Shahriari M."/>
            <person name="Shelest E."/>
            <person name="Silva-Franco F."/>
            <person name="Soanes D."/>
            <person name="Syed K."/>
            <person name="Tagua V.G."/>
            <person name="Talbot N.J."/>
            <person name="Thon M."/>
            <person name="De Vries R.P."/>
            <person name="Wiebenga A."/>
            <person name="Yadav J.S."/>
            <person name="Braun E.L."/>
            <person name="Baker S."/>
            <person name="Garre V."/>
            <person name="Horwitz B."/>
            <person name="Torres-Martinez S."/>
            <person name="Idnurm A."/>
            <person name="Herrera-Estrella A."/>
            <person name="Gabaldon T."/>
            <person name="Grigoriev I.V."/>
        </authorList>
    </citation>
    <scope>NUCLEOTIDE SEQUENCE [LARGE SCALE GENOMIC DNA]</scope>
    <source>
        <strain evidence="1 2">CBS 277.49</strain>
    </source>
</reference>
<dbReference type="AlphaFoldDB" id="A0A168HCQ3"/>
<proteinExistence type="predicted"/>
<accession>A0A168HCQ3</accession>
<dbReference type="Proteomes" id="UP000077051">
    <property type="component" value="Unassembled WGS sequence"/>
</dbReference>
<keyword evidence="2" id="KW-1185">Reference proteome</keyword>
<evidence type="ECO:0000313" key="2">
    <source>
        <dbReference type="Proteomes" id="UP000077051"/>
    </source>
</evidence>
<sequence length="169" mass="19095">MTTLKSKNLNVGIECLFKSYPKYMKGPLLSELRMIEPTLDIMNTKAHMLVKTSPESVTESGHLCLIWNRHFNLLLTHKFFRGESTSDNSTMNKKELYAGHKNVIAFKTDIRFVVDHNSAEIDMATGEVAKDDMSKKAIDDEGKLYSEGSDIVDNLLNIAPFKKEESCTC</sequence>
<comment type="caution">
    <text evidence="1">The sequence shown here is derived from an EMBL/GenBank/DDBJ whole genome shotgun (WGS) entry which is preliminary data.</text>
</comment>
<dbReference type="EMBL" id="AMYB01000009">
    <property type="protein sequence ID" value="OAC98638.1"/>
    <property type="molecule type" value="Genomic_DNA"/>
</dbReference>
<name>A0A168HCQ3_MUCCL</name>
<gene>
    <name evidence="1" type="ORF">MUCCIDRAFT_85194</name>
</gene>
<organism evidence="1 2">
    <name type="scientific">Mucor lusitanicus CBS 277.49</name>
    <dbReference type="NCBI Taxonomy" id="747725"/>
    <lineage>
        <taxon>Eukaryota</taxon>
        <taxon>Fungi</taxon>
        <taxon>Fungi incertae sedis</taxon>
        <taxon>Mucoromycota</taxon>
        <taxon>Mucoromycotina</taxon>
        <taxon>Mucoromycetes</taxon>
        <taxon>Mucorales</taxon>
        <taxon>Mucorineae</taxon>
        <taxon>Mucoraceae</taxon>
        <taxon>Mucor</taxon>
    </lineage>
</organism>
<evidence type="ECO:0000313" key="1">
    <source>
        <dbReference type="EMBL" id="OAC98638.1"/>
    </source>
</evidence>
<dbReference type="VEuPathDB" id="FungiDB:MUCCIDRAFT_85194"/>
<dbReference type="OrthoDB" id="2206047at2759"/>
<protein>
    <submittedName>
        <fullName evidence="1">Uncharacterized protein</fullName>
    </submittedName>
</protein>